<dbReference type="Proteomes" id="UP000077066">
    <property type="component" value="Unassembled WGS sequence"/>
</dbReference>
<evidence type="ECO:0000259" key="2">
    <source>
        <dbReference type="Pfam" id="PF13229"/>
    </source>
</evidence>
<dbReference type="NCBIfam" id="TIGR01451">
    <property type="entry name" value="B_ant_repeat"/>
    <property type="match status" value="1"/>
</dbReference>
<dbReference type="SUPFAM" id="SSF51126">
    <property type="entry name" value="Pectin lyase-like"/>
    <property type="match status" value="1"/>
</dbReference>
<dbReference type="InterPro" id="IPR011050">
    <property type="entry name" value="Pectin_lyase_fold/virulence"/>
</dbReference>
<evidence type="ECO:0008006" key="5">
    <source>
        <dbReference type="Google" id="ProtNLM"/>
    </source>
</evidence>
<dbReference type="Pfam" id="PF01345">
    <property type="entry name" value="DUF11"/>
    <property type="match status" value="1"/>
</dbReference>
<evidence type="ECO:0000313" key="3">
    <source>
        <dbReference type="EMBL" id="KZX15391.1"/>
    </source>
</evidence>
<dbReference type="AlphaFoldDB" id="A0A166DAU3"/>
<reference evidence="3 4" key="1">
    <citation type="submission" date="2016-04" db="EMBL/GenBank/DDBJ databases">
        <title>Genome sequence of Methanobrevibacter filiformis DSM 11501.</title>
        <authorList>
            <person name="Poehlein A."/>
            <person name="Seedorf H."/>
            <person name="Daniel R."/>
        </authorList>
    </citation>
    <scope>NUCLEOTIDE SEQUENCE [LARGE SCALE GENOMIC DNA]</scope>
    <source>
        <strain evidence="3 4">DSM 11501</strain>
    </source>
</reference>
<keyword evidence="4" id="KW-1185">Reference proteome</keyword>
<organism evidence="3 4">
    <name type="scientific">Methanobrevibacter filiformis</name>
    <dbReference type="NCBI Taxonomy" id="55758"/>
    <lineage>
        <taxon>Archaea</taxon>
        <taxon>Methanobacteriati</taxon>
        <taxon>Methanobacteriota</taxon>
        <taxon>Methanomada group</taxon>
        <taxon>Methanobacteria</taxon>
        <taxon>Methanobacteriales</taxon>
        <taxon>Methanobacteriaceae</taxon>
        <taxon>Methanobrevibacter</taxon>
    </lineage>
</organism>
<dbReference type="STRING" id="55758.MBFIL_06920"/>
<dbReference type="SMART" id="SM00710">
    <property type="entry name" value="PbH1"/>
    <property type="match status" value="5"/>
</dbReference>
<dbReference type="EMBL" id="LWMT01000098">
    <property type="protein sequence ID" value="KZX15391.1"/>
    <property type="molecule type" value="Genomic_DNA"/>
</dbReference>
<comment type="caution">
    <text evidence="3">The sequence shown here is derived from an EMBL/GenBank/DDBJ whole genome shotgun (WGS) entry which is preliminary data.</text>
</comment>
<dbReference type="InterPro" id="IPR001434">
    <property type="entry name" value="OmcB-like_DUF11"/>
</dbReference>
<dbReference type="InterPro" id="IPR039448">
    <property type="entry name" value="Beta_helix"/>
</dbReference>
<dbReference type="Pfam" id="PF13229">
    <property type="entry name" value="Beta_helix"/>
    <property type="match status" value="1"/>
</dbReference>
<gene>
    <name evidence="3" type="ORF">MBFIL_06920</name>
</gene>
<accession>A0A166DAU3</accession>
<dbReference type="Gene3D" id="2.160.20.10">
    <property type="entry name" value="Single-stranded right-handed beta-helix, Pectin lyase-like"/>
    <property type="match status" value="1"/>
</dbReference>
<name>A0A166DAU3_9EURY</name>
<protein>
    <recommendedName>
        <fullName evidence="5">Right handed beta helix domain-containing protein</fullName>
    </recommendedName>
</protein>
<evidence type="ECO:0000259" key="1">
    <source>
        <dbReference type="Pfam" id="PF01345"/>
    </source>
</evidence>
<feature type="domain" description="DUF11" evidence="1">
    <location>
        <begin position="397"/>
        <end position="493"/>
    </location>
</feature>
<dbReference type="PATRIC" id="fig|55758.3.peg.773"/>
<feature type="domain" description="Right handed beta helix" evidence="2">
    <location>
        <begin position="96"/>
        <end position="250"/>
    </location>
</feature>
<proteinExistence type="predicted"/>
<sequence length="616" mass="68556">MCCFSIVLCLLLSLSNVVATELTIDFDDTGMPDNINTIQSIIDSAINGDTLIFKGLSYGHIYLTINKALNIISDVGTTLSSCPSNSDKPIFTINEGGSGTNITGFTFMSKSEDNIAIFLNNTKNVLIKKNNISGSKIAIDAVNSNYTKIIGNTITNNKDGIIFEKNTTNNEITENNISKNKEHGIIFEGGEESTHNNIKITYNYLNDNEKGSGVYINSNFPNMNISSNMLTNNEKHGVYMGYGANKTDDSIAINNNYIMNNRGFNDFEVQRVNTSDEDRLVLKMGYNFFGTQIRSLISLCAKTSTGLMGTEIKQISNGLYRLSYINSDNKSLIENIIPHYVKVYLNKESTNVYVVNGTGIIDFRESEFKTTGNEVYTYYKYKDAININDGDVPKKSLDISTTANKLNVKNGDLVQYTTTVKNNGDKKVQNINISKMIPNFNINSYNVNIGEFDKKTGLWSIPILKSGEIAILKIDLKTNKASTYKTASTLTGDGFNLKSNELSLKVEDYVKLSSSNKIKKPQIKKNKSTFLISTIKNSGTISSKYLKVKVQLPKGVKLVSVNYKNKFNKNTKTWKIKIPSKNGITLQMKVKGTKKGKNKVVFNVNGKKETKYLEVY</sequence>
<dbReference type="InterPro" id="IPR047589">
    <property type="entry name" value="DUF11_rpt"/>
</dbReference>
<dbReference type="InterPro" id="IPR012334">
    <property type="entry name" value="Pectin_lyas_fold"/>
</dbReference>
<dbReference type="InterPro" id="IPR006626">
    <property type="entry name" value="PbH1"/>
</dbReference>
<evidence type="ECO:0000313" key="4">
    <source>
        <dbReference type="Proteomes" id="UP000077066"/>
    </source>
</evidence>